<accession>A0A286IHL8</accession>
<evidence type="ECO:0000313" key="1">
    <source>
        <dbReference type="EMBL" id="SOE18839.1"/>
    </source>
</evidence>
<sequence>MQSEISKLARRHARLMERIAITMDDDAATALWHRAHAIETTLANTTPRTAADKAHALSVVTNALQVGHGETDLARIVRGAILYFRKD</sequence>
<keyword evidence="2" id="KW-1185">Reference proteome</keyword>
<dbReference type="Proteomes" id="UP000219465">
    <property type="component" value="Unassembled WGS sequence"/>
</dbReference>
<proteinExistence type="predicted"/>
<dbReference type="RefSeq" id="WP_097109299.1">
    <property type="nucleotide sequence ID" value="NZ_OCPC01000006.1"/>
</dbReference>
<reference evidence="2" key="1">
    <citation type="submission" date="2017-08" db="EMBL/GenBank/DDBJ databases">
        <authorList>
            <person name="Varghese N."/>
            <person name="Submissions S."/>
        </authorList>
    </citation>
    <scope>NUCLEOTIDE SEQUENCE [LARGE SCALE GENOMIC DNA]</scope>
    <source>
        <strain evidence="2">KCTC 23107</strain>
    </source>
</reference>
<dbReference type="EMBL" id="OCPC01000006">
    <property type="protein sequence ID" value="SOE18839.1"/>
    <property type="molecule type" value="Genomic_DNA"/>
</dbReference>
<gene>
    <name evidence="1" type="ORF">SAMN05877838_3783</name>
</gene>
<organism evidence="1 2">
    <name type="scientific">Hoeflea halophila</name>
    <dbReference type="NCBI Taxonomy" id="714899"/>
    <lineage>
        <taxon>Bacteria</taxon>
        <taxon>Pseudomonadati</taxon>
        <taxon>Pseudomonadota</taxon>
        <taxon>Alphaproteobacteria</taxon>
        <taxon>Hyphomicrobiales</taxon>
        <taxon>Rhizobiaceae</taxon>
        <taxon>Hoeflea</taxon>
    </lineage>
</organism>
<evidence type="ECO:0000313" key="2">
    <source>
        <dbReference type="Proteomes" id="UP000219465"/>
    </source>
</evidence>
<protein>
    <submittedName>
        <fullName evidence="1">Uncharacterized protein</fullName>
    </submittedName>
</protein>
<dbReference type="AlphaFoldDB" id="A0A286IHL8"/>
<name>A0A286IHL8_9HYPH</name>